<evidence type="ECO:0000313" key="6">
    <source>
        <dbReference type="Proteomes" id="UP000182470"/>
    </source>
</evidence>
<reference evidence="4 7" key="1">
    <citation type="submission" date="2015-01" db="EMBL/GenBank/DDBJ databases">
        <title>Genome Sequence of Pseudomonas antarctica CMS 35.</title>
        <authorList>
            <person name="Voget S."/>
            <person name="Chow J."/>
            <person name="Daniel R."/>
            <person name="Streit W."/>
        </authorList>
    </citation>
    <scope>NUCLEOTIDE SEQUENCE [LARGE SCALE GENOMIC DNA]</scope>
    <source>
        <strain evidence="4 7">CMS 35</strain>
    </source>
</reference>
<evidence type="ECO:0000313" key="4">
    <source>
        <dbReference type="EMBL" id="KAF2407033.1"/>
    </source>
</evidence>
<evidence type="ECO:0000259" key="3">
    <source>
        <dbReference type="PROSITE" id="PS51186"/>
    </source>
</evidence>
<protein>
    <submittedName>
        <fullName evidence="5">Acetyltransferase (GNAT) domain-containing protein</fullName>
    </submittedName>
    <submittedName>
        <fullName evidence="4">Acetyltransferase (GNAT) family protein</fullName>
    </submittedName>
</protein>
<dbReference type="GO" id="GO:0016747">
    <property type="term" value="F:acyltransferase activity, transferring groups other than amino-acyl groups"/>
    <property type="evidence" value="ECO:0007669"/>
    <property type="project" value="InterPro"/>
</dbReference>
<dbReference type="Pfam" id="PF00583">
    <property type="entry name" value="Acetyltransf_1"/>
    <property type="match status" value="1"/>
</dbReference>
<keyword evidence="7" id="KW-1185">Reference proteome</keyword>
<keyword evidence="2" id="KW-0012">Acyltransferase</keyword>
<dbReference type="SUPFAM" id="SSF55729">
    <property type="entry name" value="Acyl-CoA N-acyltransferases (Nat)"/>
    <property type="match status" value="1"/>
</dbReference>
<dbReference type="Gene3D" id="3.40.630.30">
    <property type="match status" value="1"/>
</dbReference>
<dbReference type="OrthoDB" id="9815041at2"/>
<organism evidence="5 6">
    <name type="scientific">Pseudomonas antarctica</name>
    <dbReference type="NCBI Taxonomy" id="219572"/>
    <lineage>
        <taxon>Bacteria</taxon>
        <taxon>Pseudomonadati</taxon>
        <taxon>Pseudomonadota</taxon>
        <taxon>Gammaproteobacteria</taxon>
        <taxon>Pseudomonadales</taxon>
        <taxon>Pseudomonadaceae</taxon>
        <taxon>Pseudomonas</taxon>
    </lineage>
</organism>
<proteinExistence type="predicted"/>
<reference evidence="5 6" key="2">
    <citation type="submission" date="2016-10" db="EMBL/GenBank/DDBJ databases">
        <authorList>
            <person name="de Groot N.N."/>
        </authorList>
    </citation>
    <scope>NUCLEOTIDE SEQUENCE [LARGE SCALE GENOMIC DNA]</scope>
    <source>
        <strain evidence="5 6">BS2772</strain>
    </source>
</reference>
<evidence type="ECO:0000256" key="2">
    <source>
        <dbReference type="ARBA" id="ARBA00023315"/>
    </source>
</evidence>
<evidence type="ECO:0000313" key="7">
    <source>
        <dbReference type="Proteomes" id="UP000748067"/>
    </source>
</evidence>
<sequence>MTQASEDFSIRKLEALPEQLRELEAQAVAEGFRFLTRLITEWENCTNRFDQPGECLVGVFRHGQWLAVGGLSRDPYAGPETARLPRVYVDPTMRKRRIGGALVRYLLEYAAKQFQAVRLSTESPSAMKFYLRCGFHPVGDDTATHAKSLTPLNRQ</sequence>
<dbReference type="EMBL" id="JXDI01000002">
    <property type="protein sequence ID" value="KAF2407033.1"/>
    <property type="molecule type" value="Genomic_DNA"/>
</dbReference>
<dbReference type="RefSeq" id="WP_083358127.1">
    <property type="nucleotide sequence ID" value="NZ_JXDI01000002.1"/>
</dbReference>
<feature type="domain" description="N-acetyltransferase" evidence="3">
    <location>
        <begin position="8"/>
        <end position="155"/>
    </location>
</feature>
<dbReference type="CDD" id="cd04301">
    <property type="entry name" value="NAT_SF"/>
    <property type="match status" value="1"/>
</dbReference>
<dbReference type="AlphaFoldDB" id="A0A1G9ZZQ4"/>
<name>A0A1G9ZZQ4_9PSED</name>
<dbReference type="Proteomes" id="UP000182470">
    <property type="component" value="Chromosome I"/>
</dbReference>
<dbReference type="Proteomes" id="UP000748067">
    <property type="component" value="Unassembled WGS sequence"/>
</dbReference>
<dbReference type="EMBL" id="LT629704">
    <property type="protein sequence ID" value="SDN26778.1"/>
    <property type="molecule type" value="Genomic_DNA"/>
</dbReference>
<evidence type="ECO:0000256" key="1">
    <source>
        <dbReference type="ARBA" id="ARBA00022679"/>
    </source>
</evidence>
<dbReference type="InterPro" id="IPR000182">
    <property type="entry name" value="GNAT_dom"/>
</dbReference>
<dbReference type="InterPro" id="IPR016181">
    <property type="entry name" value="Acyl_CoA_acyltransferase"/>
</dbReference>
<keyword evidence="1 5" id="KW-0808">Transferase</keyword>
<dbReference type="PANTHER" id="PTHR43877">
    <property type="entry name" value="AMINOALKYLPHOSPHONATE N-ACETYLTRANSFERASE-RELATED-RELATED"/>
    <property type="match status" value="1"/>
</dbReference>
<dbReference type="PROSITE" id="PS51186">
    <property type="entry name" value="GNAT"/>
    <property type="match status" value="1"/>
</dbReference>
<evidence type="ECO:0000313" key="5">
    <source>
        <dbReference type="EMBL" id="SDN26778.1"/>
    </source>
</evidence>
<dbReference type="InterPro" id="IPR050832">
    <property type="entry name" value="Bact_Acetyltransf"/>
</dbReference>
<gene>
    <name evidence="4" type="ORF">PSAN_39610</name>
    <name evidence="5" type="ORF">SAMN04490179_3407</name>
</gene>
<accession>A0A1G9ZZQ4</accession>